<gene>
    <name evidence="2" type="ORF">MGAL_10B000819</name>
</gene>
<comment type="caution">
    <text evidence="2">The sequence shown here is derived from an EMBL/GenBank/DDBJ whole genome shotgun (WGS) entry which is preliminary data.</text>
</comment>
<keyword evidence="3" id="KW-1185">Reference proteome</keyword>
<dbReference type="AlphaFoldDB" id="A0A8B6GDQ0"/>
<feature type="transmembrane region" description="Helical" evidence="1">
    <location>
        <begin position="12"/>
        <end position="31"/>
    </location>
</feature>
<keyword evidence="1" id="KW-0812">Transmembrane</keyword>
<dbReference type="CDD" id="cd00761">
    <property type="entry name" value="Glyco_tranf_GTA_type"/>
    <property type="match status" value="1"/>
</dbReference>
<proteinExistence type="predicted"/>
<dbReference type="EMBL" id="UYJE01008247">
    <property type="protein sequence ID" value="VDI62393.1"/>
    <property type="molecule type" value="Genomic_DNA"/>
</dbReference>
<keyword evidence="1" id="KW-1133">Transmembrane helix</keyword>
<protein>
    <submittedName>
        <fullName evidence="2">Uncharacterized protein</fullName>
    </submittedName>
</protein>
<dbReference type="Gene3D" id="3.90.550.10">
    <property type="entry name" value="Spore Coat Polysaccharide Biosynthesis Protein SpsA, Chain A"/>
    <property type="match status" value="1"/>
</dbReference>
<dbReference type="Proteomes" id="UP000596742">
    <property type="component" value="Unassembled WGS sequence"/>
</dbReference>
<keyword evidence="1" id="KW-0472">Membrane</keyword>
<dbReference type="InterPro" id="IPR029044">
    <property type="entry name" value="Nucleotide-diphossugar_trans"/>
</dbReference>
<evidence type="ECO:0000256" key="1">
    <source>
        <dbReference type="SAM" id="Phobius"/>
    </source>
</evidence>
<organism evidence="2 3">
    <name type="scientific">Mytilus galloprovincialis</name>
    <name type="common">Mediterranean mussel</name>
    <dbReference type="NCBI Taxonomy" id="29158"/>
    <lineage>
        <taxon>Eukaryota</taxon>
        <taxon>Metazoa</taxon>
        <taxon>Spiralia</taxon>
        <taxon>Lophotrochozoa</taxon>
        <taxon>Mollusca</taxon>
        <taxon>Bivalvia</taxon>
        <taxon>Autobranchia</taxon>
        <taxon>Pteriomorphia</taxon>
        <taxon>Mytilida</taxon>
        <taxon>Mytiloidea</taxon>
        <taxon>Mytilidae</taxon>
        <taxon>Mytilinae</taxon>
        <taxon>Mytilus</taxon>
    </lineage>
</organism>
<evidence type="ECO:0000313" key="3">
    <source>
        <dbReference type="Proteomes" id="UP000596742"/>
    </source>
</evidence>
<evidence type="ECO:0000313" key="2">
    <source>
        <dbReference type="EMBL" id="VDI62393.1"/>
    </source>
</evidence>
<name>A0A8B6GDQ0_MYTGA</name>
<accession>A0A8B6GDQ0</accession>
<feature type="transmembrane region" description="Helical" evidence="1">
    <location>
        <begin position="38"/>
        <end position="57"/>
    </location>
</feature>
<dbReference type="PANTHER" id="PTHR33604">
    <property type="entry name" value="OSJNBA0004B13.7 PROTEIN"/>
    <property type="match status" value="1"/>
</dbReference>
<dbReference type="PANTHER" id="PTHR33604:SF3">
    <property type="entry name" value="OSJNBA0004B13.7 PROTEIN"/>
    <property type="match status" value="1"/>
</dbReference>
<reference evidence="2" key="1">
    <citation type="submission" date="2018-11" db="EMBL/GenBank/DDBJ databases">
        <authorList>
            <person name="Alioto T."/>
            <person name="Alioto T."/>
        </authorList>
    </citation>
    <scope>NUCLEOTIDE SEQUENCE</scope>
</reference>
<dbReference type="OrthoDB" id="2020070at2759"/>
<sequence length="413" mass="48271">MFCSFILEEKKWTIYACVALWLFIALFVLLLQRRRNRPSAACVALGLFIALFVLQFVNYDWNILNFHLFSDGEPHMEFRGPIKPFTDKYNIGPPPVAKNLPYSTLKPRPWEMKGDTSNDYIHPPRVTEVHLRIMVITYNRAESMLRLLKSLNNVDYLDDRVVLEIWVDRSKDGIIDKKTFATARNFSFEKGFKTVHQQDKHVGIYGQWIDTWQPTADSKEIAVIFEDDITVSPFFYRYLKKVHARYDNRPEINGYSLQGISIKHGGAGGNLHAPNENVVFLYPIVGSWGFSPKKENWIGFQRWFAEARKNTSFQPYVPGILPTGWYKTFLKQGKTDSMWTMWHIFYAYSKKEWTLYPNFPKNAGMTINWKEKGLHFAKTLKNTDPLVMEWDTRLDNLPEEPIHLDANGKIVKH</sequence>
<dbReference type="SUPFAM" id="SSF53448">
    <property type="entry name" value="Nucleotide-diphospho-sugar transferases"/>
    <property type="match status" value="1"/>
</dbReference>